<reference evidence="7" key="1">
    <citation type="journal article" date="2023" name="PLoS Negl. Trop. Dis.">
        <title>A genome sequence for Biomphalaria pfeifferi, the major vector snail for the human-infecting parasite Schistosoma mansoni.</title>
        <authorList>
            <person name="Bu L."/>
            <person name="Lu L."/>
            <person name="Laidemitt M.R."/>
            <person name="Zhang S.M."/>
            <person name="Mutuku M."/>
            <person name="Mkoji G."/>
            <person name="Steinauer M."/>
            <person name="Loker E.S."/>
        </authorList>
    </citation>
    <scope>NUCLEOTIDE SEQUENCE</scope>
    <source>
        <strain evidence="7">KasaAsao</strain>
    </source>
</reference>
<protein>
    <submittedName>
        <fullName evidence="7">Chitinase 10</fullName>
    </submittedName>
</protein>
<dbReference type="InterPro" id="IPR050314">
    <property type="entry name" value="Glycosyl_Hydrlase_18"/>
</dbReference>
<dbReference type="InterPro" id="IPR001223">
    <property type="entry name" value="Glyco_hydro18_cat"/>
</dbReference>
<evidence type="ECO:0000259" key="6">
    <source>
        <dbReference type="PROSITE" id="PS51910"/>
    </source>
</evidence>
<dbReference type="PANTHER" id="PTHR11177">
    <property type="entry name" value="CHITINASE"/>
    <property type="match status" value="1"/>
</dbReference>
<dbReference type="PROSITE" id="PS51910">
    <property type="entry name" value="GH18_2"/>
    <property type="match status" value="1"/>
</dbReference>
<sequence length="705" mass="79035">MMSGYIKFYFCVLLKVSILVRLIQGQIQQPVSSLQSFRRVCYFTNWSCDLLVKEAHFCLRHIDTRLCTHIVYAFAGINVTSLSLFPTRIDDETRGEIKGRYVLFNELKTRNKRLKTLLSVGGSYQTEMFVKVATSESARNQFAYNSAFYVRKWGFDGLDIDWEYPHETHKEALTSLIQDLRLAFLEEAELTGSPELLLSLAAPASDEKVKAGYQVNQISQHLDMINLMAYDFYGAWGRITGFNSPLYPRASDTRISHKHCVEWSVNLWLHLGAPAHKINLGIAAYGQSFTLETKRGEVTRSNISATAEKNYLPVLETNTTEGNSALKNNNSEPLSAHITKVGPDTRQICENSLFHNGRMFWDDEQQVPYVTYDDQWIGFDDVRSVAVKVKWAVRHRLGGIMFWSLDLDDFTGEYCGESRYPLLTAIHDTVTCLTDSIESNTTSSGSHDNCSGHYWAERKNSSHTMTLYQHLMAQSKDNQVNSELKNVSSASQSRPRKGNTTHHGGSSTGSILLDKLRPNSTLHHEASPTHRANTTLGPDSHNKGLASTVVQPGTKRQPPDGNGSHHRRKSSNGNTRNKDMDSSDIPGNEKTSKDLDYFADVDSVGNEDLNHTNDFNNYYYYIAFKADATVQPGATTSSTHHPTTSKSTSTSATTKSTTQRSITSTKKHSHKEKSGIPAHLRRNLSKNSATNIQSAFVLLLIICFL</sequence>
<feature type="chain" id="PRO_5041959540" evidence="5">
    <location>
        <begin position="26"/>
        <end position="705"/>
    </location>
</feature>
<dbReference type="GO" id="GO:0008061">
    <property type="term" value="F:chitin binding"/>
    <property type="evidence" value="ECO:0007669"/>
    <property type="project" value="InterPro"/>
</dbReference>
<evidence type="ECO:0000256" key="2">
    <source>
        <dbReference type="ARBA" id="ARBA00023295"/>
    </source>
</evidence>
<evidence type="ECO:0000256" key="4">
    <source>
        <dbReference type="SAM" id="MobiDB-lite"/>
    </source>
</evidence>
<dbReference type="EMBL" id="JASAOG010000175">
    <property type="protein sequence ID" value="KAK0045776.1"/>
    <property type="molecule type" value="Genomic_DNA"/>
</dbReference>
<dbReference type="Proteomes" id="UP001233172">
    <property type="component" value="Unassembled WGS sequence"/>
</dbReference>
<dbReference type="SUPFAM" id="SSF54556">
    <property type="entry name" value="Chitinase insertion domain"/>
    <property type="match status" value="1"/>
</dbReference>
<keyword evidence="2 3" id="KW-0326">Glycosidase</keyword>
<proteinExistence type="predicted"/>
<keyword evidence="8" id="KW-1185">Reference proteome</keyword>
<accession>A0AAD8B0F4</accession>
<gene>
    <name evidence="7" type="ORF">Bpfe_024775</name>
</gene>
<dbReference type="GO" id="GO:0005576">
    <property type="term" value="C:extracellular region"/>
    <property type="evidence" value="ECO:0007669"/>
    <property type="project" value="TreeGrafter"/>
</dbReference>
<dbReference type="InterPro" id="IPR001579">
    <property type="entry name" value="Glyco_hydro_18_chit_AS"/>
</dbReference>
<dbReference type="SUPFAM" id="SSF51445">
    <property type="entry name" value="(Trans)glycosidases"/>
    <property type="match status" value="1"/>
</dbReference>
<feature type="region of interest" description="Disordered" evidence="4">
    <location>
        <begin position="632"/>
        <end position="678"/>
    </location>
</feature>
<dbReference type="PROSITE" id="PS01095">
    <property type="entry name" value="GH18_1"/>
    <property type="match status" value="1"/>
</dbReference>
<keyword evidence="1 3" id="KW-0378">Hydrolase</keyword>
<dbReference type="Gene3D" id="3.20.20.80">
    <property type="entry name" value="Glycosidases"/>
    <property type="match status" value="1"/>
</dbReference>
<name>A0AAD8B0F4_BIOPF</name>
<dbReference type="Pfam" id="PF00704">
    <property type="entry name" value="Glyco_hydro_18"/>
    <property type="match status" value="1"/>
</dbReference>
<dbReference type="Gene3D" id="3.10.50.10">
    <property type="match status" value="1"/>
</dbReference>
<feature type="signal peptide" evidence="5">
    <location>
        <begin position="1"/>
        <end position="25"/>
    </location>
</feature>
<dbReference type="GO" id="GO:0004568">
    <property type="term" value="F:chitinase activity"/>
    <property type="evidence" value="ECO:0007669"/>
    <property type="project" value="TreeGrafter"/>
</dbReference>
<feature type="domain" description="GH18" evidence="6">
    <location>
        <begin position="37"/>
        <end position="433"/>
    </location>
</feature>
<dbReference type="GO" id="GO:0005975">
    <property type="term" value="P:carbohydrate metabolic process"/>
    <property type="evidence" value="ECO:0007669"/>
    <property type="project" value="InterPro"/>
</dbReference>
<dbReference type="InterPro" id="IPR017853">
    <property type="entry name" value="GH"/>
</dbReference>
<evidence type="ECO:0000256" key="1">
    <source>
        <dbReference type="ARBA" id="ARBA00022801"/>
    </source>
</evidence>
<dbReference type="PANTHER" id="PTHR11177:SF317">
    <property type="entry name" value="CHITINASE 12-RELATED"/>
    <property type="match status" value="1"/>
</dbReference>
<reference evidence="7" key="2">
    <citation type="submission" date="2023-04" db="EMBL/GenBank/DDBJ databases">
        <authorList>
            <person name="Bu L."/>
            <person name="Lu L."/>
            <person name="Laidemitt M.R."/>
            <person name="Zhang S.M."/>
            <person name="Mutuku M."/>
            <person name="Mkoji G."/>
            <person name="Steinauer M."/>
            <person name="Loker E.S."/>
        </authorList>
    </citation>
    <scope>NUCLEOTIDE SEQUENCE</scope>
    <source>
        <strain evidence="7">KasaAsao</strain>
        <tissue evidence="7">Whole Snail</tissue>
    </source>
</reference>
<evidence type="ECO:0000313" key="8">
    <source>
        <dbReference type="Proteomes" id="UP001233172"/>
    </source>
</evidence>
<comment type="caution">
    <text evidence="7">The sequence shown here is derived from an EMBL/GenBank/DDBJ whole genome shotgun (WGS) entry which is preliminary data.</text>
</comment>
<feature type="region of interest" description="Disordered" evidence="4">
    <location>
        <begin position="481"/>
        <end position="593"/>
    </location>
</feature>
<dbReference type="AlphaFoldDB" id="A0AAD8B0F4"/>
<dbReference type="InterPro" id="IPR029070">
    <property type="entry name" value="Chitinase_insertion_sf"/>
</dbReference>
<evidence type="ECO:0000256" key="5">
    <source>
        <dbReference type="SAM" id="SignalP"/>
    </source>
</evidence>
<dbReference type="GO" id="GO:0006032">
    <property type="term" value="P:chitin catabolic process"/>
    <property type="evidence" value="ECO:0007669"/>
    <property type="project" value="TreeGrafter"/>
</dbReference>
<keyword evidence="5" id="KW-0732">Signal</keyword>
<dbReference type="SMART" id="SM00636">
    <property type="entry name" value="Glyco_18"/>
    <property type="match status" value="1"/>
</dbReference>
<feature type="compositionally biased region" description="Low complexity" evidence="4">
    <location>
        <begin position="501"/>
        <end position="510"/>
    </location>
</feature>
<evidence type="ECO:0000313" key="7">
    <source>
        <dbReference type="EMBL" id="KAK0045776.1"/>
    </source>
</evidence>
<organism evidence="7 8">
    <name type="scientific">Biomphalaria pfeifferi</name>
    <name type="common">Bloodfluke planorb</name>
    <name type="synonym">Freshwater snail</name>
    <dbReference type="NCBI Taxonomy" id="112525"/>
    <lineage>
        <taxon>Eukaryota</taxon>
        <taxon>Metazoa</taxon>
        <taxon>Spiralia</taxon>
        <taxon>Lophotrochozoa</taxon>
        <taxon>Mollusca</taxon>
        <taxon>Gastropoda</taxon>
        <taxon>Heterobranchia</taxon>
        <taxon>Euthyneura</taxon>
        <taxon>Panpulmonata</taxon>
        <taxon>Hygrophila</taxon>
        <taxon>Lymnaeoidea</taxon>
        <taxon>Planorbidae</taxon>
        <taxon>Biomphalaria</taxon>
    </lineage>
</organism>
<dbReference type="InterPro" id="IPR011583">
    <property type="entry name" value="Chitinase_II/V-like_cat"/>
</dbReference>
<evidence type="ECO:0000256" key="3">
    <source>
        <dbReference type="RuleBase" id="RU000489"/>
    </source>
</evidence>
<feature type="compositionally biased region" description="Basic and acidic residues" evidence="4">
    <location>
        <begin position="514"/>
        <end position="528"/>
    </location>
</feature>
<feature type="compositionally biased region" description="Low complexity" evidence="4">
    <location>
        <begin position="634"/>
        <end position="664"/>
    </location>
</feature>
<feature type="compositionally biased region" description="Polar residues" evidence="4">
    <location>
        <begin position="481"/>
        <end position="493"/>
    </location>
</feature>